<dbReference type="Gene3D" id="3.20.20.70">
    <property type="entry name" value="Aldolase class I"/>
    <property type="match status" value="1"/>
</dbReference>
<dbReference type="AlphaFoldDB" id="A0AAV9N7E0"/>
<dbReference type="EMBL" id="JAVRRD010000016">
    <property type="protein sequence ID" value="KAK5051036.1"/>
    <property type="molecule type" value="Genomic_DNA"/>
</dbReference>
<reference evidence="2 3" key="1">
    <citation type="submission" date="2023-08" db="EMBL/GenBank/DDBJ databases">
        <title>Black Yeasts Isolated from many extreme environments.</title>
        <authorList>
            <person name="Coleine C."/>
            <person name="Stajich J.E."/>
            <person name="Selbmann L."/>
        </authorList>
    </citation>
    <scope>NUCLEOTIDE SEQUENCE [LARGE SCALE GENOMIC DNA]</scope>
    <source>
        <strain evidence="2 3">CCFEE 5792</strain>
    </source>
</reference>
<dbReference type="GeneID" id="89971782"/>
<keyword evidence="1" id="KW-0704">Schiff base</keyword>
<organism evidence="2 3">
    <name type="scientific">Exophiala bonariae</name>
    <dbReference type="NCBI Taxonomy" id="1690606"/>
    <lineage>
        <taxon>Eukaryota</taxon>
        <taxon>Fungi</taxon>
        <taxon>Dikarya</taxon>
        <taxon>Ascomycota</taxon>
        <taxon>Pezizomycotina</taxon>
        <taxon>Eurotiomycetes</taxon>
        <taxon>Chaetothyriomycetidae</taxon>
        <taxon>Chaetothyriales</taxon>
        <taxon>Herpotrichiellaceae</taxon>
        <taxon>Exophiala</taxon>
    </lineage>
</organism>
<dbReference type="SUPFAM" id="SSF51569">
    <property type="entry name" value="Aldolase"/>
    <property type="match status" value="1"/>
</dbReference>
<dbReference type="GO" id="GO:0005975">
    <property type="term" value="P:carbohydrate metabolic process"/>
    <property type="evidence" value="ECO:0007669"/>
    <property type="project" value="InterPro"/>
</dbReference>
<dbReference type="GO" id="GO:0004801">
    <property type="term" value="F:transaldolase activity"/>
    <property type="evidence" value="ECO:0007669"/>
    <property type="project" value="TreeGrafter"/>
</dbReference>
<evidence type="ECO:0008006" key="4">
    <source>
        <dbReference type="Google" id="ProtNLM"/>
    </source>
</evidence>
<accession>A0AAV9N7E0</accession>
<proteinExistence type="predicted"/>
<dbReference type="Proteomes" id="UP001358417">
    <property type="component" value="Unassembled WGS sequence"/>
</dbReference>
<dbReference type="Pfam" id="PF00923">
    <property type="entry name" value="TAL_FSA"/>
    <property type="match status" value="1"/>
</dbReference>
<sequence length="291" mass="31727">MVAVVMCEKNLDLIKGRVLVQTSPSSTYSTEATVAHARLYAREFQRLNISRDRFCIKILATGPGLNAARILQHEGIATLGTGVFSVEQAIACSQAGCLYISPYYNEVRTHEDPSLWPDVVDPALQHPFSNRIIQMLEAFRDLNLKTGRTQPLIKNAAYRSIKEAIASAELGCHSATMSTAVIDELAATPYDKSLDFGEPVPKAEVPDRSIRTTPVRLQALLSSDSLQEAPFVRASIEIDYLANGGANLIAAMGKDPVGLGRLQDAISLFVRAENASKQLIESLMPRLESSL</sequence>
<keyword evidence="3" id="KW-1185">Reference proteome</keyword>
<name>A0AAV9N7E0_9EURO</name>
<gene>
    <name evidence="2" type="ORF">LTR84_003595</name>
</gene>
<dbReference type="InterPro" id="IPR001585">
    <property type="entry name" value="TAL/FSA"/>
</dbReference>
<dbReference type="InterPro" id="IPR013785">
    <property type="entry name" value="Aldolase_TIM"/>
</dbReference>
<dbReference type="RefSeq" id="XP_064705536.1">
    <property type="nucleotide sequence ID" value="XM_064847183.1"/>
</dbReference>
<dbReference type="PANTHER" id="PTHR10683:SF39">
    <property type="entry name" value="TRANSALDOLASE"/>
    <property type="match status" value="1"/>
</dbReference>
<evidence type="ECO:0000313" key="3">
    <source>
        <dbReference type="Proteomes" id="UP001358417"/>
    </source>
</evidence>
<dbReference type="GO" id="GO:0009052">
    <property type="term" value="P:pentose-phosphate shunt, non-oxidative branch"/>
    <property type="evidence" value="ECO:0007669"/>
    <property type="project" value="TreeGrafter"/>
</dbReference>
<dbReference type="PANTHER" id="PTHR10683">
    <property type="entry name" value="TRANSALDOLASE"/>
    <property type="match status" value="1"/>
</dbReference>
<comment type="caution">
    <text evidence="2">The sequence shown here is derived from an EMBL/GenBank/DDBJ whole genome shotgun (WGS) entry which is preliminary data.</text>
</comment>
<evidence type="ECO:0000256" key="1">
    <source>
        <dbReference type="ARBA" id="ARBA00023270"/>
    </source>
</evidence>
<protein>
    <recommendedName>
        <fullName evidence="4">Transaldolase</fullName>
    </recommendedName>
</protein>
<evidence type="ECO:0000313" key="2">
    <source>
        <dbReference type="EMBL" id="KAK5051036.1"/>
    </source>
</evidence>